<accession>A0A484I7U3</accession>
<name>A0A484I7U3_9ARCH</name>
<protein>
    <submittedName>
        <fullName evidence="2">Uncharacterized protein</fullName>
    </submittedName>
</protein>
<evidence type="ECO:0000313" key="3">
    <source>
        <dbReference type="Proteomes" id="UP000294299"/>
    </source>
</evidence>
<keyword evidence="3" id="KW-1185">Reference proteome</keyword>
<organism evidence="2 3">
    <name type="scientific">Candidatus Nitrosocosmicus franklandianus</name>
    <dbReference type="NCBI Taxonomy" id="1798806"/>
    <lineage>
        <taxon>Archaea</taxon>
        <taxon>Nitrososphaerota</taxon>
        <taxon>Nitrososphaeria</taxon>
        <taxon>Nitrososphaerales</taxon>
        <taxon>Nitrososphaeraceae</taxon>
        <taxon>Candidatus Nitrosocosmicus</taxon>
    </lineage>
</organism>
<dbReference type="Proteomes" id="UP000294299">
    <property type="component" value="Chromosome NFRAN"/>
</dbReference>
<evidence type="ECO:0000313" key="2">
    <source>
        <dbReference type="EMBL" id="VFJ13166.1"/>
    </source>
</evidence>
<dbReference type="GeneID" id="39420323"/>
<dbReference type="AlphaFoldDB" id="A0A484I7U3"/>
<dbReference type="KEGG" id="nfn:NFRAN_0844"/>
<reference evidence="2 3" key="1">
    <citation type="submission" date="2019-02" db="EMBL/GenBank/DDBJ databases">
        <authorList>
            <person name="Lehtovirta-Morley E L."/>
        </authorList>
    </citation>
    <scope>NUCLEOTIDE SEQUENCE [LARGE SCALE GENOMIC DNA]</scope>
    <source>
        <strain evidence="2">NFRAN1</strain>
    </source>
</reference>
<proteinExistence type="predicted"/>
<sequence length="112" mass="13518">MCISSNDSQSHRLIENILRSDYELSLRITRKNTPVREIYESFRRRLEVYDQALLLPFNDGDKALLTFKKAEVCMDLRMYKFRQDLLRDINEMAERIENLEHEVLRKRSQISH</sequence>
<gene>
    <name evidence="2" type="ORF">NFRAN_0844</name>
</gene>
<evidence type="ECO:0000256" key="1">
    <source>
        <dbReference type="SAM" id="Coils"/>
    </source>
</evidence>
<feature type="coiled-coil region" evidence="1">
    <location>
        <begin position="82"/>
        <end position="109"/>
    </location>
</feature>
<dbReference type="EMBL" id="LR216287">
    <property type="protein sequence ID" value="VFJ13166.1"/>
    <property type="molecule type" value="Genomic_DNA"/>
</dbReference>
<keyword evidence="1" id="KW-0175">Coiled coil</keyword>
<dbReference type="RefSeq" id="WP_172602085.1">
    <property type="nucleotide sequence ID" value="NZ_LR216287.1"/>
</dbReference>